<evidence type="ECO:0000313" key="2">
    <source>
        <dbReference type="Proteomes" id="UP000683417"/>
    </source>
</evidence>
<organism evidence="1 2">
    <name type="scientific">Blumeria graminis f. sp. triticale</name>
    <dbReference type="NCBI Taxonomy" id="1689686"/>
    <lineage>
        <taxon>Eukaryota</taxon>
        <taxon>Fungi</taxon>
        <taxon>Dikarya</taxon>
        <taxon>Ascomycota</taxon>
        <taxon>Pezizomycotina</taxon>
        <taxon>Leotiomycetes</taxon>
        <taxon>Erysiphales</taxon>
        <taxon>Erysiphaceae</taxon>
        <taxon>Blumeria</taxon>
    </lineage>
</organism>
<reference evidence="1" key="1">
    <citation type="submission" date="2020-10" db="EMBL/GenBank/DDBJ databases">
        <authorList>
            <person name="Muller C M."/>
        </authorList>
    </citation>
    <scope>NUCLEOTIDE SEQUENCE</scope>
    <source>
        <strain evidence="1">THUN-12</strain>
    </source>
</reference>
<name>A0A9W4DIW2_BLUGR</name>
<comment type="caution">
    <text evidence="1">The sequence shown here is derived from an EMBL/GenBank/DDBJ whole genome shotgun (WGS) entry which is preliminary data.</text>
</comment>
<gene>
    <name evidence="1" type="ORF">BGTH12_LOCUS1829</name>
</gene>
<evidence type="ECO:0000313" key="1">
    <source>
        <dbReference type="EMBL" id="CAD6500471.1"/>
    </source>
</evidence>
<protein>
    <submittedName>
        <fullName evidence="1">BgTH12-07647</fullName>
    </submittedName>
</protein>
<dbReference type="AlphaFoldDB" id="A0A9W4DIW2"/>
<sequence>MILCVYALLYAKFKYHDNRPVHGKESDPSLVILVGDSKASFYGAFQAPSDGHFPAADANSDIFSTEEIDGSETTKIVAYCSPTLSSMEIIGSLVRDLPRVSRTQNIISDLTPQSEQECWNMIKKDWYNSLDAASSSGARELVQNIKCSSRDIISLAHRGLLSVTGMYSTWAPKTRSEVPKVNIKQTLFLKELVLPNHIIAVWNENNISRALVWYFGHLHSFKRDTGSTLWWPETNIEENEKNGAFLLSILRHDFKTSEELDIRLRQKSWRKKAVDHFFGAPSCESDDIDKLNQLMAEINHMKMYLPGGTHVLD</sequence>
<accession>A0A9W4DIW2</accession>
<dbReference type="EMBL" id="CAJHIT010000003">
    <property type="protein sequence ID" value="CAD6500471.1"/>
    <property type="molecule type" value="Genomic_DNA"/>
</dbReference>
<proteinExistence type="predicted"/>
<dbReference type="Proteomes" id="UP000683417">
    <property type="component" value="Unassembled WGS sequence"/>
</dbReference>